<feature type="transmembrane region" description="Helical" evidence="2">
    <location>
        <begin position="26"/>
        <end position="47"/>
    </location>
</feature>
<reference evidence="3 4" key="1">
    <citation type="submission" date="2016-01" db="EMBL/GenBank/DDBJ databases">
        <title>The new phylogeny of the genus Mycobacterium.</title>
        <authorList>
            <person name="Tarcisio F."/>
            <person name="Conor M."/>
            <person name="Antonella G."/>
            <person name="Elisabetta G."/>
            <person name="Giulia F.S."/>
            <person name="Sara T."/>
            <person name="Anna F."/>
            <person name="Clotilde B."/>
            <person name="Roberto B."/>
            <person name="Veronica D.S."/>
            <person name="Fabio R."/>
            <person name="Monica P."/>
            <person name="Olivier J."/>
            <person name="Enrico T."/>
            <person name="Nicola S."/>
        </authorList>
    </citation>
    <scope>NUCLEOTIDE SEQUENCE [LARGE SCALE GENOMIC DNA]</scope>
    <source>
        <strain evidence="3 4">DSM 43505</strain>
    </source>
</reference>
<accession>A0A1X1VZI3</accession>
<evidence type="ECO:0000313" key="4">
    <source>
        <dbReference type="Proteomes" id="UP000193738"/>
    </source>
</evidence>
<keyword evidence="2" id="KW-1133">Transmembrane helix</keyword>
<feature type="region of interest" description="Disordered" evidence="1">
    <location>
        <begin position="1"/>
        <end position="21"/>
    </location>
</feature>
<evidence type="ECO:0000256" key="2">
    <source>
        <dbReference type="SAM" id="Phobius"/>
    </source>
</evidence>
<keyword evidence="4" id="KW-1185">Reference proteome</keyword>
<keyword evidence="2" id="KW-0472">Membrane</keyword>
<keyword evidence="2" id="KW-0812">Transmembrane</keyword>
<organism evidence="3 4">
    <name type="scientific">Mycobacterium gastri</name>
    <dbReference type="NCBI Taxonomy" id="1777"/>
    <lineage>
        <taxon>Bacteria</taxon>
        <taxon>Bacillati</taxon>
        <taxon>Actinomycetota</taxon>
        <taxon>Actinomycetes</taxon>
        <taxon>Mycobacteriales</taxon>
        <taxon>Mycobacteriaceae</taxon>
        <taxon>Mycobacterium</taxon>
    </lineage>
</organism>
<sequence>MTTNQPPGPQWTPPHPAQIAPRPRSWPVVALATVAAVLGAAALIVALMRPANSNPAGAPGTTITPTYTAAGVAGARQKLCDVYKLAARQIQIQTNGDNPALASHAAVNGALMLEQAVDAGVALSPSDRAAALALAKAYANTNALGSYLHRDDPVYQAAVDDVLAKDADMKAQCGAG</sequence>
<comment type="caution">
    <text evidence="3">The sequence shown here is derived from an EMBL/GenBank/DDBJ whole genome shotgun (WGS) entry which is preliminary data.</text>
</comment>
<evidence type="ECO:0000256" key="1">
    <source>
        <dbReference type="SAM" id="MobiDB-lite"/>
    </source>
</evidence>
<protein>
    <recommendedName>
        <fullName evidence="5">Alanine and proline rich membrane protein</fullName>
    </recommendedName>
</protein>
<name>A0A1X1VZI3_MYCGS</name>
<dbReference type="AlphaFoldDB" id="A0A1X1VZI3"/>
<dbReference type="EMBL" id="LQOX01000023">
    <property type="protein sequence ID" value="ORV77748.1"/>
    <property type="molecule type" value="Genomic_DNA"/>
</dbReference>
<dbReference type="Proteomes" id="UP000193738">
    <property type="component" value="Unassembled WGS sequence"/>
</dbReference>
<proteinExistence type="predicted"/>
<feature type="compositionally biased region" description="Pro residues" evidence="1">
    <location>
        <begin position="1"/>
        <end position="16"/>
    </location>
</feature>
<evidence type="ECO:0008006" key="5">
    <source>
        <dbReference type="Google" id="ProtNLM"/>
    </source>
</evidence>
<gene>
    <name evidence="3" type="ORF">AWC07_22870</name>
</gene>
<evidence type="ECO:0000313" key="3">
    <source>
        <dbReference type="EMBL" id="ORV77748.1"/>
    </source>
</evidence>